<dbReference type="SMART" id="SM00969">
    <property type="entry name" value="SOCS_box"/>
    <property type="match status" value="1"/>
</dbReference>
<proteinExistence type="predicted"/>
<comment type="caution">
    <text evidence="2">The sequence shown here is derived from an EMBL/GenBank/DDBJ whole genome shotgun (WGS) entry which is preliminary data.</text>
</comment>
<evidence type="ECO:0000259" key="1">
    <source>
        <dbReference type="PROSITE" id="PS50225"/>
    </source>
</evidence>
<dbReference type="Pfam" id="PF07525">
    <property type="entry name" value="SOCS_box"/>
    <property type="match status" value="1"/>
</dbReference>
<organism evidence="2 3">
    <name type="scientific">Parthenolecanium corni</name>
    <dbReference type="NCBI Taxonomy" id="536013"/>
    <lineage>
        <taxon>Eukaryota</taxon>
        <taxon>Metazoa</taxon>
        <taxon>Ecdysozoa</taxon>
        <taxon>Arthropoda</taxon>
        <taxon>Hexapoda</taxon>
        <taxon>Insecta</taxon>
        <taxon>Pterygota</taxon>
        <taxon>Neoptera</taxon>
        <taxon>Paraneoptera</taxon>
        <taxon>Hemiptera</taxon>
        <taxon>Sternorrhyncha</taxon>
        <taxon>Coccoidea</taxon>
        <taxon>Coccidae</taxon>
        <taxon>Parthenolecanium</taxon>
    </lineage>
</organism>
<dbReference type="GO" id="GO:0035556">
    <property type="term" value="P:intracellular signal transduction"/>
    <property type="evidence" value="ECO:0007669"/>
    <property type="project" value="InterPro"/>
</dbReference>
<dbReference type="AlphaFoldDB" id="A0AAN9XXV2"/>
<dbReference type="InterPro" id="IPR036036">
    <property type="entry name" value="SOCS_box-like_dom_sf"/>
</dbReference>
<dbReference type="InterPro" id="IPR036770">
    <property type="entry name" value="Ankyrin_rpt-contain_sf"/>
</dbReference>
<evidence type="ECO:0000313" key="2">
    <source>
        <dbReference type="EMBL" id="KAK7573941.1"/>
    </source>
</evidence>
<dbReference type="Gene3D" id="1.10.750.20">
    <property type="entry name" value="SOCS box"/>
    <property type="match status" value="1"/>
</dbReference>
<dbReference type="EMBL" id="JBBCAQ010000037">
    <property type="protein sequence ID" value="KAK7573941.1"/>
    <property type="molecule type" value="Genomic_DNA"/>
</dbReference>
<dbReference type="SUPFAM" id="SSF158235">
    <property type="entry name" value="SOCS box-like"/>
    <property type="match status" value="1"/>
</dbReference>
<dbReference type="Proteomes" id="UP001367676">
    <property type="component" value="Unassembled WGS sequence"/>
</dbReference>
<feature type="domain" description="SOCS box" evidence="1">
    <location>
        <begin position="320"/>
        <end position="382"/>
    </location>
</feature>
<accession>A0AAN9XXV2</accession>
<name>A0AAN9XXV2_9HEMI</name>
<evidence type="ECO:0000313" key="3">
    <source>
        <dbReference type="Proteomes" id="UP001367676"/>
    </source>
</evidence>
<dbReference type="PROSITE" id="PS50225">
    <property type="entry name" value="SOCS"/>
    <property type="match status" value="1"/>
</dbReference>
<dbReference type="Gene3D" id="1.25.40.20">
    <property type="entry name" value="Ankyrin repeat-containing domain"/>
    <property type="match status" value="1"/>
</dbReference>
<protein>
    <recommendedName>
        <fullName evidence="1">SOCS box domain-containing protein</fullName>
    </recommendedName>
</protein>
<dbReference type="SUPFAM" id="SSF48403">
    <property type="entry name" value="Ankyrin repeat"/>
    <property type="match status" value="1"/>
</dbReference>
<keyword evidence="3" id="KW-1185">Reference proteome</keyword>
<sequence>MNCTNFLGYTPNDSDGRCVRILYENGAKTDISDIMGHLALDYAASSGKPGILECILQCMETSFIKSWVFSKLEVLHEGGIFSSLPCWTIRSGNVECLEIIISSNKLSPSILQAPNIEREEDNCIIYSPLAYLFRSMRYKDEKFNSYLQLLLKHKIVMLDEFFKVYEVKWPECEIQFHSPFTYILNEGWPFSKIQHYFHLLNANDITIDYSLQCYHDNTESFATFTNYACYYEPVMDVMFRNDFHLLKLIVPNSAILEPDEMILQYHKLFDVRYDKYGVIISNENAELLQFKEKYCIIYEYLMSLKPTYYKQPETYDRLRLLLYPYNTIGEEFSKSTLKQLCRTVIRQHLRESTLEGNLRHFHRKILELPLPTLLKDYLLFKY</sequence>
<gene>
    <name evidence="2" type="ORF">V9T40_011132</name>
</gene>
<dbReference type="CDD" id="cd03587">
    <property type="entry name" value="SOCS"/>
    <property type="match status" value="1"/>
</dbReference>
<reference evidence="2 3" key="1">
    <citation type="submission" date="2024-03" db="EMBL/GenBank/DDBJ databases">
        <title>Adaptation during the transition from Ophiocordyceps entomopathogen to insect associate is accompanied by gene loss and intensified selection.</title>
        <authorList>
            <person name="Ward C.M."/>
            <person name="Onetto C.A."/>
            <person name="Borneman A.R."/>
        </authorList>
    </citation>
    <scope>NUCLEOTIDE SEQUENCE [LARGE SCALE GENOMIC DNA]</scope>
    <source>
        <strain evidence="2">AWRI1</strain>
        <tissue evidence="2">Single Adult Female</tissue>
    </source>
</reference>
<dbReference type="InterPro" id="IPR001496">
    <property type="entry name" value="SOCS_box"/>
</dbReference>